<proteinExistence type="predicted"/>
<reference evidence="5 6" key="1">
    <citation type="journal article" date="2012" name="Stand. Genomic Sci.">
        <title>Complete genome sequence of the melanogenic marine bacterium Marinomonas mediterranea type strain (MMB-1(T)).</title>
        <authorList>
            <person name="Lucas-Elio P."/>
            <person name="Goodwin L."/>
            <person name="Woyke T."/>
            <person name="Pitluck S."/>
            <person name="Nolan M."/>
            <person name="Kyrpides N.C."/>
            <person name="Detter J.C."/>
            <person name="Copeland A."/>
            <person name="Teshima H."/>
            <person name="Bruce D."/>
            <person name="Detter C."/>
            <person name="Tapia R."/>
            <person name="Han S."/>
            <person name="Land M.L."/>
            <person name="Ivanova N."/>
            <person name="Mikhailova N."/>
            <person name="Johnston A.W."/>
            <person name="Sanchez-Amat A."/>
        </authorList>
    </citation>
    <scope>NUCLEOTIDE SEQUENCE [LARGE SCALE GENOMIC DNA]</scope>
    <source>
        <strain evidence="6">ATCC 700492 / JCM 21426 / NBRC 103028 / MMB-1</strain>
    </source>
</reference>
<keyword evidence="3" id="KW-0812">Transmembrane</keyword>
<dbReference type="InterPro" id="IPR056412">
    <property type="entry name" value="Ig_CycH"/>
</dbReference>
<dbReference type="OrthoDB" id="9776053at2"/>
<evidence type="ECO:0000256" key="3">
    <source>
        <dbReference type="SAM" id="Phobius"/>
    </source>
</evidence>
<keyword evidence="1" id="KW-0201">Cytochrome c-type biogenesis</keyword>
<dbReference type="InterPro" id="IPR019734">
    <property type="entry name" value="TPR_rpt"/>
</dbReference>
<evidence type="ECO:0000313" key="5">
    <source>
        <dbReference type="EMBL" id="ADZ92414.1"/>
    </source>
</evidence>
<dbReference type="RefSeq" id="WP_013662316.1">
    <property type="nucleotide sequence ID" value="NC_015276.1"/>
</dbReference>
<gene>
    <name evidence="5" type="ordered locus">Marme_3197</name>
</gene>
<name>F2K325_MARM1</name>
<dbReference type="Pfam" id="PF23892">
    <property type="entry name" value="Ig_CycH"/>
    <property type="match status" value="1"/>
</dbReference>
<dbReference type="PANTHER" id="PTHR47870">
    <property type="entry name" value="CYTOCHROME C-TYPE BIOGENESIS PROTEIN CCMH"/>
    <property type="match status" value="1"/>
</dbReference>
<protein>
    <submittedName>
        <fullName evidence="5">Tetratricopeptide TPR_2 repeat-containing protein</fullName>
    </submittedName>
</protein>
<dbReference type="InterPro" id="IPR011990">
    <property type="entry name" value="TPR-like_helical_dom_sf"/>
</dbReference>
<dbReference type="AlphaFoldDB" id="F2K325"/>
<feature type="repeat" description="TPR" evidence="2">
    <location>
        <begin position="111"/>
        <end position="144"/>
    </location>
</feature>
<dbReference type="KEGG" id="mme:Marme_3197"/>
<sequence length="370" mass="40990" precursor="true">MTLTLSIVCLLLTSVLTLVWFVSRTMAAERMDVPENQLSNELSGLSRSKRLMRMAVFGGSIIFIVLSSTVLYKKLGYQEDVSFVSALRSGLVDSNLSTEYLVYRSKRYDHYSDWYYLADHYLANGQYRLANSAYKNALERMPNDSAMNDKTRILNGNAEALFMLSNNKVTPDLVSLVERTLVLDPENSSALGFAGVIAYNKGEFNRAFLNWGNAFRFSPSAQERWTLLQTMRRAQTMIETDPISVAQFQSNKSAGATLATISNVIYLTLAIPDDANIASGAEFLVYAKVDSVPYPICVQKVALPDALGTILLTNMDFMIEGKTLADFSKVDILVRMSTQGGQELANGRIVGELLGVPTNAQKIFEVNVVL</sequence>
<dbReference type="InterPro" id="IPR051263">
    <property type="entry name" value="C-type_cytochrome_biogenesis"/>
</dbReference>
<dbReference type="STRING" id="717774.Marme_3197"/>
<feature type="transmembrane region" description="Helical" evidence="3">
    <location>
        <begin position="51"/>
        <end position="72"/>
    </location>
</feature>
<dbReference type="HOGENOM" id="CLU_703586_0_0_6"/>
<dbReference type="SUPFAM" id="SSF48452">
    <property type="entry name" value="TPR-like"/>
    <property type="match status" value="1"/>
</dbReference>
<evidence type="ECO:0000313" key="6">
    <source>
        <dbReference type="Proteomes" id="UP000001062"/>
    </source>
</evidence>
<dbReference type="eggNOG" id="COG4235">
    <property type="taxonomic scope" value="Bacteria"/>
</dbReference>
<evidence type="ECO:0000259" key="4">
    <source>
        <dbReference type="Pfam" id="PF23892"/>
    </source>
</evidence>
<keyword evidence="3" id="KW-1133">Transmembrane helix</keyword>
<dbReference type="PROSITE" id="PS50005">
    <property type="entry name" value="TPR"/>
    <property type="match status" value="1"/>
</dbReference>
<feature type="domain" description="Cytochrome c-type biogenesis protein H Ig-like" evidence="4">
    <location>
        <begin position="275"/>
        <end position="367"/>
    </location>
</feature>
<keyword evidence="3" id="KW-0472">Membrane</keyword>
<accession>F2K325</accession>
<evidence type="ECO:0000256" key="1">
    <source>
        <dbReference type="ARBA" id="ARBA00022748"/>
    </source>
</evidence>
<dbReference type="Gene3D" id="1.25.40.10">
    <property type="entry name" value="Tetratricopeptide repeat domain"/>
    <property type="match status" value="1"/>
</dbReference>
<organism evidence="5 6">
    <name type="scientific">Marinomonas mediterranea (strain ATCC 700492 / JCM 21426 / NBRC 103028 / MMB-1)</name>
    <dbReference type="NCBI Taxonomy" id="717774"/>
    <lineage>
        <taxon>Bacteria</taxon>
        <taxon>Pseudomonadati</taxon>
        <taxon>Pseudomonadota</taxon>
        <taxon>Gammaproteobacteria</taxon>
        <taxon>Oceanospirillales</taxon>
        <taxon>Oceanospirillaceae</taxon>
        <taxon>Marinomonas</taxon>
    </lineage>
</organism>
<dbReference type="EMBL" id="CP002583">
    <property type="protein sequence ID" value="ADZ92414.1"/>
    <property type="molecule type" value="Genomic_DNA"/>
</dbReference>
<keyword evidence="6" id="KW-1185">Reference proteome</keyword>
<dbReference type="PATRIC" id="fig|717774.3.peg.3289"/>
<keyword evidence="2" id="KW-0802">TPR repeat</keyword>
<dbReference type="GO" id="GO:0017004">
    <property type="term" value="P:cytochrome complex assembly"/>
    <property type="evidence" value="ECO:0007669"/>
    <property type="project" value="UniProtKB-KW"/>
</dbReference>
<evidence type="ECO:0000256" key="2">
    <source>
        <dbReference type="PROSITE-ProRule" id="PRU00339"/>
    </source>
</evidence>
<dbReference type="Proteomes" id="UP000001062">
    <property type="component" value="Chromosome"/>
</dbReference>
<dbReference type="PANTHER" id="PTHR47870:SF1">
    <property type="entry name" value="CYTOCHROME C-TYPE BIOGENESIS PROTEIN CCMH"/>
    <property type="match status" value="1"/>
</dbReference>